<reference evidence="1" key="2">
    <citation type="submission" date="2025-09" db="UniProtKB">
        <authorList>
            <consortium name="Ensembl"/>
        </authorList>
    </citation>
    <scope>IDENTIFICATION</scope>
</reference>
<reference evidence="1" key="1">
    <citation type="submission" date="2025-08" db="UniProtKB">
        <authorList>
            <consortium name="Ensembl"/>
        </authorList>
    </citation>
    <scope>IDENTIFICATION</scope>
</reference>
<dbReference type="AlphaFoldDB" id="A0A673FIQ1"/>
<evidence type="ECO:0000313" key="1">
    <source>
        <dbReference type="Ensembl" id="ENSSRHP00000002300.1"/>
    </source>
</evidence>
<dbReference type="Ensembl" id="ENSSRHT00000002395.1">
    <property type="protein sequence ID" value="ENSSRHP00000002300.1"/>
    <property type="gene ID" value="ENSSRHG00000001623.1"/>
</dbReference>
<dbReference type="Proteomes" id="UP000472270">
    <property type="component" value="Unassembled WGS sequence"/>
</dbReference>
<protein>
    <submittedName>
        <fullName evidence="1">Uncharacterized protein</fullName>
    </submittedName>
</protein>
<proteinExistence type="predicted"/>
<name>A0A673FIQ1_9TELE</name>
<keyword evidence="2" id="KW-1185">Reference proteome</keyword>
<sequence length="128" mass="14516">MAKTYLSTLLFFPRFSRILPFYPAIIPFKYFPVFLPYSPPVNLPSFVWPKLHYMNNHVNIFQGCPVARSCMKLILLTQSYKFQPICDLNLATYNPLALLISAKTSQPVPSNKESGVCASVLCNTLSLH</sequence>
<accession>A0A673FIQ1</accession>
<evidence type="ECO:0000313" key="2">
    <source>
        <dbReference type="Proteomes" id="UP000472270"/>
    </source>
</evidence>
<organism evidence="1 2">
    <name type="scientific">Sinocyclocheilus rhinocerous</name>
    <dbReference type="NCBI Taxonomy" id="307959"/>
    <lineage>
        <taxon>Eukaryota</taxon>
        <taxon>Metazoa</taxon>
        <taxon>Chordata</taxon>
        <taxon>Craniata</taxon>
        <taxon>Vertebrata</taxon>
        <taxon>Euteleostomi</taxon>
        <taxon>Actinopterygii</taxon>
        <taxon>Neopterygii</taxon>
        <taxon>Teleostei</taxon>
        <taxon>Ostariophysi</taxon>
        <taxon>Cypriniformes</taxon>
        <taxon>Cyprinidae</taxon>
        <taxon>Cyprininae</taxon>
        <taxon>Sinocyclocheilus</taxon>
    </lineage>
</organism>